<dbReference type="GO" id="GO:0004180">
    <property type="term" value="F:carboxypeptidase activity"/>
    <property type="evidence" value="ECO:0007669"/>
    <property type="project" value="UniProtKB-KW"/>
</dbReference>
<dbReference type="RefSeq" id="WP_175505670.1">
    <property type="nucleotide sequence ID" value="NZ_CP054840.1"/>
</dbReference>
<evidence type="ECO:0000313" key="3">
    <source>
        <dbReference type="Proteomes" id="UP000509579"/>
    </source>
</evidence>
<keyword evidence="3" id="KW-1185">Reference proteome</keyword>
<sequence>MRANLQKVLLPGMALVVVAGMAGCYGREQTVETPPAASVFDGPDPNEREAPWSEMNLEHVRSSNSLQHQGGPVQFKASGAVLSTDMSMYTVYVNRSIVDVATLRVDGDMLTVASALKDGINPVSVYGSDAEGALVVFRTAIWAGTASVQGKVVDEPGNPVARATVVAALTEDPTVTATTTTDSAGRYVLNNFPRQTVAVTATGTGTLSGSTIGQAGEDFGDIVFWSFGIPVATPNLDFSRGTEGWISRRGPPPTLADHVENPGPQPASSESPIRSPGAR</sequence>
<protein>
    <submittedName>
        <fullName evidence="2">Carboxypeptidase regulatory-like domain-containing protein</fullName>
    </submittedName>
</protein>
<evidence type="ECO:0000313" key="2">
    <source>
        <dbReference type="EMBL" id="QKV54874.1"/>
    </source>
</evidence>
<gene>
    <name evidence="2" type="ORF">HUK68_19335</name>
</gene>
<reference evidence="2 3" key="1">
    <citation type="submission" date="2020-06" db="EMBL/GenBank/DDBJ databases">
        <title>Acidovorax antarctica sp. nov., isolated from Corinth ice sheet soil, Antarctic Fields Peninsula.</title>
        <authorList>
            <person name="Xu Q."/>
            <person name="Peng F."/>
        </authorList>
    </citation>
    <scope>NUCLEOTIDE SEQUENCE [LARGE SCALE GENOMIC DNA]</scope>
    <source>
        <strain evidence="2 3">16-35-5</strain>
    </source>
</reference>
<feature type="region of interest" description="Disordered" evidence="1">
    <location>
        <begin position="239"/>
        <end position="279"/>
    </location>
</feature>
<keyword evidence="2" id="KW-0645">Protease</keyword>
<keyword evidence="2" id="KW-0121">Carboxypeptidase</keyword>
<evidence type="ECO:0000256" key="1">
    <source>
        <dbReference type="SAM" id="MobiDB-lite"/>
    </source>
</evidence>
<organism evidence="2 3">
    <name type="scientific">Comamonas antarctica</name>
    <dbReference type="NCBI Taxonomy" id="2743470"/>
    <lineage>
        <taxon>Bacteria</taxon>
        <taxon>Pseudomonadati</taxon>
        <taxon>Pseudomonadota</taxon>
        <taxon>Betaproteobacteria</taxon>
        <taxon>Burkholderiales</taxon>
        <taxon>Comamonadaceae</taxon>
        <taxon>Comamonas</taxon>
    </lineage>
</organism>
<dbReference type="KEGG" id="aant:HUK68_19335"/>
<dbReference type="InterPro" id="IPR008969">
    <property type="entry name" value="CarboxyPept-like_regulatory"/>
</dbReference>
<dbReference type="Gene3D" id="2.60.40.1120">
    <property type="entry name" value="Carboxypeptidase-like, regulatory domain"/>
    <property type="match status" value="1"/>
</dbReference>
<dbReference type="PROSITE" id="PS51257">
    <property type="entry name" value="PROKAR_LIPOPROTEIN"/>
    <property type="match status" value="1"/>
</dbReference>
<dbReference type="AlphaFoldDB" id="A0A6N1X696"/>
<dbReference type="Pfam" id="PF13620">
    <property type="entry name" value="CarboxypepD_reg"/>
    <property type="match status" value="1"/>
</dbReference>
<dbReference type="EMBL" id="CP054840">
    <property type="protein sequence ID" value="QKV54874.1"/>
    <property type="molecule type" value="Genomic_DNA"/>
</dbReference>
<accession>A0A6N1X696</accession>
<proteinExistence type="predicted"/>
<keyword evidence="2" id="KW-0378">Hydrolase</keyword>
<dbReference type="SUPFAM" id="SSF49464">
    <property type="entry name" value="Carboxypeptidase regulatory domain-like"/>
    <property type="match status" value="1"/>
</dbReference>
<name>A0A6N1X696_9BURK</name>
<dbReference type="Proteomes" id="UP000509579">
    <property type="component" value="Chromosome"/>
</dbReference>